<dbReference type="Gene3D" id="1.10.246.130">
    <property type="match status" value="1"/>
</dbReference>
<accession>A0AAV2Z1C8</accession>
<dbReference type="PRINTS" id="PR01210">
    <property type="entry name" value="GGTRANSPTASE"/>
</dbReference>
<dbReference type="Gene3D" id="3.60.20.40">
    <property type="match status" value="1"/>
</dbReference>
<comment type="caution">
    <text evidence="1">The sequence shown here is derived from an EMBL/GenBank/DDBJ whole genome shotgun (WGS) entry which is preliminary data.</text>
</comment>
<dbReference type="InterPro" id="IPR052896">
    <property type="entry name" value="GGT-like_enzyme"/>
</dbReference>
<dbReference type="InterPro" id="IPR043138">
    <property type="entry name" value="GGT_lsub"/>
</dbReference>
<organism evidence="1 2">
    <name type="scientific">Lagenidium giganteum</name>
    <dbReference type="NCBI Taxonomy" id="4803"/>
    <lineage>
        <taxon>Eukaryota</taxon>
        <taxon>Sar</taxon>
        <taxon>Stramenopiles</taxon>
        <taxon>Oomycota</taxon>
        <taxon>Peronosporomycetes</taxon>
        <taxon>Pythiales</taxon>
        <taxon>Pythiaceae</taxon>
    </lineage>
</organism>
<dbReference type="Proteomes" id="UP001146120">
    <property type="component" value="Unassembled WGS sequence"/>
</dbReference>
<evidence type="ECO:0000313" key="1">
    <source>
        <dbReference type="EMBL" id="DBA01136.1"/>
    </source>
</evidence>
<evidence type="ECO:0008006" key="3">
    <source>
        <dbReference type="Google" id="ProtNLM"/>
    </source>
</evidence>
<dbReference type="InterPro" id="IPR043137">
    <property type="entry name" value="GGT_ssub_C"/>
</dbReference>
<gene>
    <name evidence="1" type="ORF">N0F65_001764</name>
</gene>
<dbReference type="PANTHER" id="PTHR43881">
    <property type="entry name" value="GAMMA-GLUTAMYLTRANSPEPTIDASE (AFU_ORTHOLOGUE AFUA_4G13580)"/>
    <property type="match status" value="1"/>
</dbReference>
<reference evidence="1" key="2">
    <citation type="journal article" date="2023" name="Microbiol Resour">
        <title>Decontamination and Annotation of the Draft Genome Sequence of the Oomycete Lagenidium giganteum ARSEF 373.</title>
        <authorList>
            <person name="Morgan W.R."/>
            <person name="Tartar A."/>
        </authorList>
    </citation>
    <scope>NUCLEOTIDE SEQUENCE</scope>
    <source>
        <strain evidence="1">ARSEF 373</strain>
    </source>
</reference>
<dbReference type="InterPro" id="IPR029055">
    <property type="entry name" value="Ntn_hydrolases_N"/>
</dbReference>
<name>A0AAV2Z1C8_9STRA</name>
<evidence type="ECO:0000313" key="2">
    <source>
        <dbReference type="Proteomes" id="UP001146120"/>
    </source>
</evidence>
<dbReference type="EMBL" id="DAKRPA010000053">
    <property type="protein sequence ID" value="DBA01136.1"/>
    <property type="molecule type" value="Genomic_DNA"/>
</dbReference>
<sequence>MSSDLERLQACLRANAPGYVSVDSRSPVYGKHGMVACSQPLASEIGLRILRAGGNAVDAAIATAAALGVTEPCSTGIGGDCFLLYYEAATKKVHGLNGSGRSAAALTLEAGRAAAGPDAVRLPADHGHAVTVPGAVAGWVDALDAWGTMNRREVLEPAITLAREGFPVGPITAALWERRRPQLERSVNKHELMIDGRTPKVSEIFTNANLASCLEEITEHGKDAFYKDGRIARAIIDMVKSKGGLMTLEDLSAHESTFVDPIFSTFFGLDVYEIPPNGQGITALLALNLLQELLPTLCEEVSAQPATYWHVLIEAVRLAFADSRWYVCDPAHQNIPVAELLSAAYAKARAQLVQTSQACVDPKHGSPALSCDTVSFQVVDGQGNAVSMVNSNYEGFGSGFVPTGCGFTLQNRGCNFVLDDATHPNVLAPRKRSYHTIIPAITTFHDTSELHSSFTVMGGFMQPQGHVQLLCNLLLRGLNPQDALNEPRFCIDVLSPSTGKSVVFVEETMPNEIVEKLRAMGHEIRVCRGVASREVFGRGQMILRDPKTGVLCAGSDGRSDGCAMGW</sequence>
<dbReference type="SUPFAM" id="SSF56235">
    <property type="entry name" value="N-terminal nucleophile aminohydrolases (Ntn hydrolases)"/>
    <property type="match status" value="1"/>
</dbReference>
<dbReference type="Pfam" id="PF01019">
    <property type="entry name" value="G_glu_transpept"/>
    <property type="match status" value="1"/>
</dbReference>
<dbReference type="AlphaFoldDB" id="A0AAV2Z1C8"/>
<dbReference type="PANTHER" id="PTHR43881:SF1">
    <property type="entry name" value="GAMMA-GLUTAMYLTRANSPEPTIDASE (AFU_ORTHOLOGUE AFUA_4G13580)"/>
    <property type="match status" value="1"/>
</dbReference>
<keyword evidence="2" id="KW-1185">Reference proteome</keyword>
<reference evidence="1" key="1">
    <citation type="submission" date="2022-11" db="EMBL/GenBank/DDBJ databases">
        <authorList>
            <person name="Morgan W.R."/>
            <person name="Tartar A."/>
        </authorList>
    </citation>
    <scope>NUCLEOTIDE SEQUENCE</scope>
    <source>
        <strain evidence="1">ARSEF 373</strain>
    </source>
</reference>
<protein>
    <recommendedName>
        <fullName evidence="3">Gamma-glutamyltranspeptidase</fullName>
    </recommendedName>
</protein>
<proteinExistence type="predicted"/>